<evidence type="ECO:0000256" key="1">
    <source>
        <dbReference type="SAM" id="MobiDB-lite"/>
    </source>
</evidence>
<dbReference type="KEGG" id="fal:FRAAL4531"/>
<dbReference type="HOGENOM" id="CLU_045655_0_0_11"/>
<gene>
    <name evidence="2" type="ordered locus">FRAAL4531</name>
</gene>
<dbReference type="AlphaFoldDB" id="Q0RH60"/>
<feature type="region of interest" description="Disordered" evidence="1">
    <location>
        <begin position="287"/>
        <end position="317"/>
    </location>
</feature>
<dbReference type="eggNOG" id="ENOG502Z8PZ">
    <property type="taxonomic scope" value="Bacteria"/>
</dbReference>
<protein>
    <submittedName>
        <fullName evidence="2">Transcription regulator</fullName>
    </submittedName>
</protein>
<accession>Q0RH60</accession>
<dbReference type="STRING" id="326424.FRAAL4531"/>
<dbReference type="RefSeq" id="WP_011605650.1">
    <property type="nucleotide sequence ID" value="NC_008278.1"/>
</dbReference>
<keyword evidence="3" id="KW-1185">Reference proteome</keyword>
<evidence type="ECO:0000313" key="2">
    <source>
        <dbReference type="EMBL" id="CAJ63173.1"/>
    </source>
</evidence>
<name>Q0RH60_FRAAA</name>
<proteinExistence type="predicted"/>
<dbReference type="OrthoDB" id="3210612at2"/>
<dbReference type="Pfam" id="PF18937">
    <property type="entry name" value="DUF5685"/>
    <property type="match status" value="1"/>
</dbReference>
<reference evidence="2 3" key="1">
    <citation type="journal article" date="2007" name="Genome Res.">
        <title>Genome characteristics of facultatively symbiotic Frankia sp. strains reflect host range and host plant biogeography.</title>
        <authorList>
            <person name="Normand P."/>
            <person name="Lapierre P."/>
            <person name="Tisa L.S."/>
            <person name="Gogarten J.P."/>
            <person name="Alloisio N."/>
            <person name="Bagnarol E."/>
            <person name="Bassi C.A."/>
            <person name="Berry A.M."/>
            <person name="Bickhart D.M."/>
            <person name="Choisne N."/>
            <person name="Couloux A."/>
            <person name="Cournoyer B."/>
            <person name="Cruveiller S."/>
            <person name="Daubin V."/>
            <person name="Demange N."/>
            <person name="Francino M.P."/>
            <person name="Goltsman E."/>
            <person name="Huang Y."/>
            <person name="Kopp O.R."/>
            <person name="Labarre L."/>
            <person name="Lapidus A."/>
            <person name="Lavire C."/>
            <person name="Marechal J."/>
            <person name="Martinez M."/>
            <person name="Mastronunzio J.E."/>
            <person name="Mullin B.C."/>
            <person name="Niemann J."/>
            <person name="Pujic P."/>
            <person name="Rawnsley T."/>
            <person name="Rouy Z."/>
            <person name="Schenowitz C."/>
            <person name="Sellstedt A."/>
            <person name="Tavares F."/>
            <person name="Tomkins J.P."/>
            <person name="Vallenet D."/>
            <person name="Valverde C."/>
            <person name="Wall L.G."/>
            <person name="Wang Y."/>
            <person name="Medigue C."/>
            <person name="Benson D.R."/>
        </authorList>
    </citation>
    <scope>NUCLEOTIDE SEQUENCE [LARGE SCALE GENOMIC DNA]</scope>
    <source>
        <strain evidence="3">DSM 45986 / CECT 9034 / ACN14a</strain>
    </source>
</reference>
<dbReference type="InterPro" id="IPR043740">
    <property type="entry name" value="DUF5685"/>
</dbReference>
<dbReference type="Proteomes" id="UP000000657">
    <property type="component" value="Chromosome"/>
</dbReference>
<organism evidence="2 3">
    <name type="scientific">Frankia alni (strain DSM 45986 / CECT 9034 / ACN14a)</name>
    <dbReference type="NCBI Taxonomy" id="326424"/>
    <lineage>
        <taxon>Bacteria</taxon>
        <taxon>Bacillati</taxon>
        <taxon>Actinomycetota</taxon>
        <taxon>Actinomycetes</taxon>
        <taxon>Frankiales</taxon>
        <taxon>Frankiaceae</taxon>
        <taxon>Frankia</taxon>
    </lineage>
</organism>
<sequence length="384" mass="40197">MFGVVRPCRHQLSDDLHAAWMSHLCGLCLALRDHHGQWARVTTNVDAVLVSVLVAAQPGRPTERRRAGPCPLRGMRRIEVAASAEAGPRLAAAVSLAAGAIAVGDHIADGDGLLRRRPAAAIAQRVADRAAAAAERTGSGVGLGVALLERAAAEQRAREGASARGGAALLDALAPTETAVSAVLAHTAVVAGCDDNRAPLAAVGRYFGRVVHLLDAVTDQLDDARTGSWNPLTATGTSPAEARLLCEDGRRDLRHALAEVRFTDSVDARLARLLFGDGLDHAVDRTFASTAQSPGPGRPGQPPDDRPDRRSPQRRRTGSACLVAAGMFLTCRMCGEYTSPLDGQRKEGLCSRGCDLDGACDCCDCCESCGECAECDCCGCDCNC</sequence>
<evidence type="ECO:0000313" key="3">
    <source>
        <dbReference type="Proteomes" id="UP000000657"/>
    </source>
</evidence>
<dbReference type="EMBL" id="CT573213">
    <property type="protein sequence ID" value="CAJ63173.1"/>
    <property type="molecule type" value="Genomic_DNA"/>
</dbReference>